<feature type="region of interest" description="Disordered" evidence="1">
    <location>
        <begin position="82"/>
        <end position="104"/>
    </location>
</feature>
<reference evidence="2" key="1">
    <citation type="journal article" date="2020" name="mSystems">
        <title>Genome- and Community-Level Interaction Insights into Carbon Utilization and Element Cycling Functions of Hydrothermarchaeota in Hydrothermal Sediment.</title>
        <authorList>
            <person name="Zhou Z."/>
            <person name="Liu Y."/>
            <person name="Xu W."/>
            <person name="Pan J."/>
            <person name="Luo Z.H."/>
            <person name="Li M."/>
        </authorList>
    </citation>
    <scope>NUCLEOTIDE SEQUENCE [LARGE SCALE GENOMIC DNA]</scope>
    <source>
        <strain evidence="2">SpSt-609</strain>
    </source>
</reference>
<proteinExistence type="predicted"/>
<dbReference type="EMBL" id="DSZY01000012">
    <property type="protein sequence ID" value="HGU40059.1"/>
    <property type="molecule type" value="Genomic_DNA"/>
</dbReference>
<evidence type="ECO:0000313" key="2">
    <source>
        <dbReference type="EMBL" id="HGU40059.1"/>
    </source>
</evidence>
<evidence type="ECO:0008006" key="3">
    <source>
        <dbReference type="Google" id="ProtNLM"/>
    </source>
</evidence>
<comment type="caution">
    <text evidence="2">The sequence shown here is derived from an EMBL/GenBank/DDBJ whole genome shotgun (WGS) entry which is preliminary data.</text>
</comment>
<accession>A0A7C5RIM9</accession>
<name>A0A7C5RIM9_9BACT</name>
<dbReference type="InterPro" id="IPR014729">
    <property type="entry name" value="Rossmann-like_a/b/a_fold"/>
</dbReference>
<evidence type="ECO:0000256" key="1">
    <source>
        <dbReference type="SAM" id="MobiDB-lite"/>
    </source>
</evidence>
<gene>
    <name evidence="2" type="ORF">ENT77_02540</name>
</gene>
<protein>
    <recommendedName>
        <fullName evidence="3">Electron transfer flavoprotein alpha/beta-subunit N-terminal domain-containing protein</fullName>
    </recommendedName>
</protein>
<sequence length="104" mass="11936">MLELALIFKDSFGAKVKVAKMEPPASEEILLEAYAVGAHECYLLMDSVFSRVSTWMTSFIIPKAERIIGFDLITLRTSRNRRRYSTSRNGNSRESWYSDRSLHA</sequence>
<organism evidence="2">
    <name type="scientific">Fervidobacterium thailandense</name>
    <dbReference type="NCBI Taxonomy" id="1008305"/>
    <lineage>
        <taxon>Bacteria</taxon>
        <taxon>Thermotogati</taxon>
        <taxon>Thermotogota</taxon>
        <taxon>Thermotogae</taxon>
        <taxon>Thermotogales</taxon>
        <taxon>Fervidobacteriaceae</taxon>
        <taxon>Fervidobacterium</taxon>
    </lineage>
</organism>
<dbReference type="AlphaFoldDB" id="A0A7C5RIM9"/>
<dbReference type="Gene3D" id="3.40.50.620">
    <property type="entry name" value="HUPs"/>
    <property type="match status" value="1"/>
</dbReference>
<dbReference type="SUPFAM" id="SSF52402">
    <property type="entry name" value="Adenine nucleotide alpha hydrolases-like"/>
    <property type="match status" value="1"/>
</dbReference>